<dbReference type="InterPro" id="IPR023772">
    <property type="entry name" value="DNA-bd_HTH_TetR-type_CS"/>
</dbReference>
<dbReference type="Gene3D" id="1.10.357.10">
    <property type="entry name" value="Tetracycline Repressor, domain 2"/>
    <property type="match status" value="1"/>
</dbReference>
<dbReference type="InterPro" id="IPR054580">
    <property type="entry name" value="SlmA-like_C"/>
</dbReference>
<gene>
    <name evidence="5" type="primary">slmA</name>
    <name evidence="8" type="ORF">DES31_1166</name>
</gene>
<dbReference type="HAMAP" id="MF_01839">
    <property type="entry name" value="NO_factor_SlmA"/>
    <property type="match status" value="1"/>
</dbReference>
<dbReference type="Proteomes" id="UP000280099">
    <property type="component" value="Unassembled WGS sequence"/>
</dbReference>
<protein>
    <recommendedName>
        <fullName evidence="5">Nucleoid occlusion factor SlmA</fullName>
    </recommendedName>
</protein>
<keyword evidence="4 5" id="KW-0131">Cell cycle</keyword>
<evidence type="ECO:0000256" key="5">
    <source>
        <dbReference type="HAMAP-Rule" id="MF_01839"/>
    </source>
</evidence>
<dbReference type="Pfam" id="PF22276">
    <property type="entry name" value="SlmA-like_C"/>
    <property type="match status" value="1"/>
</dbReference>
<dbReference type="InterPro" id="IPR001647">
    <property type="entry name" value="HTH_TetR"/>
</dbReference>
<feature type="DNA-binding region" description="H-T-H motif" evidence="6">
    <location>
        <begin position="38"/>
        <end position="57"/>
    </location>
</feature>
<dbReference type="SUPFAM" id="SSF46689">
    <property type="entry name" value="Homeodomain-like"/>
    <property type="match status" value="1"/>
</dbReference>
<dbReference type="GO" id="GO:0043565">
    <property type="term" value="F:sequence-specific DNA binding"/>
    <property type="evidence" value="ECO:0007669"/>
    <property type="project" value="UniProtKB-UniRule"/>
</dbReference>
<comment type="similarity">
    <text evidence="5">Belongs to the nucleoid occlusion factor SlmA family.</text>
</comment>
<dbReference type="PANTHER" id="PTHR43479:SF11">
    <property type="entry name" value="ACREF_ENVCD OPERON REPRESSOR-RELATED"/>
    <property type="match status" value="1"/>
</dbReference>
<dbReference type="OrthoDB" id="9179041at2"/>
<keyword evidence="2 5" id="KW-0132">Cell division</keyword>
<dbReference type="GO" id="GO:0005737">
    <property type="term" value="C:cytoplasm"/>
    <property type="evidence" value="ECO:0007669"/>
    <property type="project" value="UniProtKB-UniRule"/>
</dbReference>
<dbReference type="PANTHER" id="PTHR43479">
    <property type="entry name" value="ACREF/ENVCD OPERON REPRESSOR-RELATED"/>
    <property type="match status" value="1"/>
</dbReference>
<keyword evidence="1 5" id="KW-0963">Cytoplasm</keyword>
<organism evidence="8 9">
    <name type="scientific">Otariodibacter oris</name>
    <dbReference type="NCBI Taxonomy" id="1032623"/>
    <lineage>
        <taxon>Bacteria</taxon>
        <taxon>Pseudomonadati</taxon>
        <taxon>Pseudomonadota</taxon>
        <taxon>Gammaproteobacteria</taxon>
        <taxon>Pasteurellales</taxon>
        <taxon>Pasteurellaceae</taxon>
        <taxon>Otariodibacter</taxon>
    </lineage>
</organism>
<dbReference type="RefSeq" id="WP_121122983.1">
    <property type="nucleotide sequence ID" value="NZ_CP016604.1"/>
</dbReference>
<evidence type="ECO:0000256" key="2">
    <source>
        <dbReference type="ARBA" id="ARBA00022618"/>
    </source>
</evidence>
<evidence type="ECO:0000259" key="7">
    <source>
        <dbReference type="PROSITE" id="PS50977"/>
    </source>
</evidence>
<dbReference type="AlphaFoldDB" id="A0A420XG54"/>
<dbReference type="PROSITE" id="PS50977">
    <property type="entry name" value="HTH_TETR_2"/>
    <property type="match status" value="1"/>
</dbReference>
<dbReference type="InterPro" id="IPR050624">
    <property type="entry name" value="HTH-type_Tx_Regulator"/>
</dbReference>
<evidence type="ECO:0000256" key="4">
    <source>
        <dbReference type="ARBA" id="ARBA00023306"/>
    </source>
</evidence>
<dbReference type="NCBIfam" id="NF007015">
    <property type="entry name" value="PRK09480.1"/>
    <property type="match status" value="1"/>
</dbReference>
<reference evidence="8 9" key="1">
    <citation type="submission" date="2018-10" db="EMBL/GenBank/DDBJ databases">
        <title>Genomic Encyclopedia of Type Strains, Phase IV (KMG-IV): sequencing the most valuable type-strain genomes for metagenomic binning, comparative biology and taxonomic classification.</title>
        <authorList>
            <person name="Goeker M."/>
        </authorList>
    </citation>
    <scope>NUCLEOTIDE SEQUENCE [LARGE SCALE GENOMIC DNA]</scope>
    <source>
        <strain evidence="8 9">DSM 23800</strain>
    </source>
</reference>
<dbReference type="PROSITE" id="PS01081">
    <property type="entry name" value="HTH_TETR_1"/>
    <property type="match status" value="1"/>
</dbReference>
<comment type="subunit">
    <text evidence="5">Homodimer. Interacts with FtsZ.</text>
</comment>
<comment type="function">
    <text evidence="5">Required for nucleoid occlusion (NO) phenomenon, which prevents Z-ring formation and cell division over the nucleoid. Acts as a DNA-associated cell division inhibitor that binds simultaneously chromosomal DNA and FtsZ, and disrupts the assembly of FtsZ polymers. SlmA-DNA-binding sequences (SBS) are dispersed on non-Ter regions of the chromosome, preventing FtsZ polymerization at these regions.</text>
</comment>
<dbReference type="GO" id="GO:0010974">
    <property type="term" value="P:negative regulation of division septum assembly"/>
    <property type="evidence" value="ECO:0007669"/>
    <property type="project" value="InterPro"/>
</dbReference>
<comment type="subcellular location">
    <subcellularLocation>
        <location evidence="5">Cytoplasm</location>
        <location evidence="5">Nucleoid</location>
    </subcellularLocation>
</comment>
<keyword evidence="3 5" id="KW-0238">DNA-binding</keyword>
<feature type="domain" description="HTH tetR-type" evidence="7">
    <location>
        <begin position="14"/>
        <end position="75"/>
    </location>
</feature>
<evidence type="ECO:0000313" key="8">
    <source>
        <dbReference type="EMBL" id="RKR71817.1"/>
    </source>
</evidence>
<dbReference type="EMBL" id="RBJC01000006">
    <property type="protein sequence ID" value="RKR71817.1"/>
    <property type="molecule type" value="Genomic_DNA"/>
</dbReference>
<name>A0A420XG54_9PAST</name>
<comment type="caution">
    <text evidence="8">The sequence shown here is derived from an EMBL/GenBank/DDBJ whole genome shotgun (WGS) entry which is preliminary data.</text>
</comment>
<dbReference type="GO" id="GO:0051301">
    <property type="term" value="P:cell division"/>
    <property type="evidence" value="ECO:0007669"/>
    <property type="project" value="UniProtKB-KW"/>
</dbReference>
<dbReference type="InterPro" id="IPR023769">
    <property type="entry name" value="NO_SlmA"/>
</dbReference>
<keyword evidence="9" id="KW-1185">Reference proteome</keyword>
<evidence type="ECO:0000256" key="6">
    <source>
        <dbReference type="PROSITE-ProRule" id="PRU00335"/>
    </source>
</evidence>
<dbReference type="InterPro" id="IPR009057">
    <property type="entry name" value="Homeodomain-like_sf"/>
</dbReference>
<dbReference type="Pfam" id="PF00440">
    <property type="entry name" value="TetR_N"/>
    <property type="match status" value="1"/>
</dbReference>
<sequence length="204" mass="23653">MSSPVVKIPKKSVKERQQQVLEVLIHLLNSENGMQRVTTERLAAAVGVSEGALYRYFPSKTKMFEALIEKIEQTLNSYINTSKRKPSTELAVKSILQTILDFAQKNPGVTRILTGHALMFEDDLLRNRVAKFFDGLELQFMNILQMSKLREGRVFRDERALAGYLVTFCEGQFLHMVRSRFVFNSHLYFEKQWVFIRPLFSEIV</sequence>
<evidence type="ECO:0000313" key="9">
    <source>
        <dbReference type="Proteomes" id="UP000280099"/>
    </source>
</evidence>
<dbReference type="GO" id="GO:0043590">
    <property type="term" value="C:bacterial nucleoid"/>
    <property type="evidence" value="ECO:0007669"/>
    <property type="project" value="UniProtKB-UniRule"/>
</dbReference>
<accession>A0A420XG54</accession>
<evidence type="ECO:0000256" key="1">
    <source>
        <dbReference type="ARBA" id="ARBA00022490"/>
    </source>
</evidence>
<evidence type="ECO:0000256" key="3">
    <source>
        <dbReference type="ARBA" id="ARBA00023125"/>
    </source>
</evidence>
<proteinExistence type="inferred from homology"/>